<evidence type="ECO:0000313" key="1">
    <source>
        <dbReference type="EMBL" id="KAG1787404.1"/>
    </source>
</evidence>
<reference evidence="1" key="1">
    <citation type="journal article" date="2020" name="New Phytol.">
        <title>Comparative genomics reveals dynamic genome evolution in host specialist ectomycorrhizal fungi.</title>
        <authorList>
            <person name="Lofgren L.A."/>
            <person name="Nguyen N.H."/>
            <person name="Vilgalys R."/>
            <person name="Ruytinx J."/>
            <person name="Liao H.L."/>
            <person name="Branco S."/>
            <person name="Kuo A."/>
            <person name="LaButti K."/>
            <person name="Lipzen A."/>
            <person name="Andreopoulos W."/>
            <person name="Pangilinan J."/>
            <person name="Riley R."/>
            <person name="Hundley H."/>
            <person name="Na H."/>
            <person name="Barry K."/>
            <person name="Grigoriev I.V."/>
            <person name="Stajich J.E."/>
            <person name="Kennedy P.G."/>
        </authorList>
    </citation>
    <scope>NUCLEOTIDE SEQUENCE</scope>
    <source>
        <strain evidence="1">S12</strain>
    </source>
</reference>
<name>A0A9P7AFS4_9AGAM</name>
<proteinExistence type="predicted"/>
<dbReference type="RefSeq" id="XP_041154754.1">
    <property type="nucleotide sequence ID" value="XM_041300697.1"/>
</dbReference>
<dbReference type="AlphaFoldDB" id="A0A9P7AFS4"/>
<gene>
    <name evidence="1" type="ORF">HD556DRAFT_1312731</name>
</gene>
<comment type="caution">
    <text evidence="1">The sequence shown here is derived from an EMBL/GenBank/DDBJ whole genome shotgun (WGS) entry which is preliminary data.</text>
</comment>
<organism evidence="1 2">
    <name type="scientific">Suillus plorans</name>
    <dbReference type="NCBI Taxonomy" id="116603"/>
    <lineage>
        <taxon>Eukaryota</taxon>
        <taxon>Fungi</taxon>
        <taxon>Dikarya</taxon>
        <taxon>Basidiomycota</taxon>
        <taxon>Agaricomycotina</taxon>
        <taxon>Agaricomycetes</taxon>
        <taxon>Agaricomycetidae</taxon>
        <taxon>Boletales</taxon>
        <taxon>Suillineae</taxon>
        <taxon>Suillaceae</taxon>
        <taxon>Suillus</taxon>
    </lineage>
</organism>
<dbReference type="OrthoDB" id="10604310at2759"/>
<evidence type="ECO:0000313" key="2">
    <source>
        <dbReference type="Proteomes" id="UP000719766"/>
    </source>
</evidence>
<keyword evidence="2" id="KW-1185">Reference proteome</keyword>
<accession>A0A9P7AFS4</accession>
<sequence>MPGISDGWMSHGRISGTSCRLVSLQFTSSAISMKSTTTFSLHTTMALSSAFTARNLGCDSCVAEGTPCKQYSAGRAWHQEMHNTQLTAMVLQGPGCGHCMIMKQDCIGRLNEACVACKQQCSHDEHGASHNSSSDLVTLGKQLNNCDSGRRKKRKLHAEKRQWLEVEVRRVEKDLADMKEIRRSTLRRCEELEEWLCYIKKSLMKK</sequence>
<dbReference type="Proteomes" id="UP000719766">
    <property type="component" value="Unassembled WGS sequence"/>
</dbReference>
<dbReference type="GeneID" id="64594461"/>
<protein>
    <submittedName>
        <fullName evidence="1">Uncharacterized protein</fullName>
    </submittedName>
</protein>
<dbReference type="EMBL" id="JABBWE010000079">
    <property type="protein sequence ID" value="KAG1787404.1"/>
    <property type="molecule type" value="Genomic_DNA"/>
</dbReference>